<organism evidence="5 6">
    <name type="scientific">Alkalibaculum bacchi</name>
    <dbReference type="NCBI Taxonomy" id="645887"/>
    <lineage>
        <taxon>Bacteria</taxon>
        <taxon>Bacillati</taxon>
        <taxon>Bacillota</taxon>
        <taxon>Clostridia</taxon>
        <taxon>Eubacteriales</taxon>
        <taxon>Eubacteriaceae</taxon>
        <taxon>Alkalibaculum</taxon>
    </lineage>
</organism>
<comment type="caution">
    <text evidence="5">The sequence shown here is derived from an EMBL/GenBank/DDBJ whole genome shotgun (WGS) entry which is preliminary data.</text>
</comment>
<dbReference type="NCBIfam" id="TIGR00229">
    <property type="entry name" value="sensory_box"/>
    <property type="match status" value="1"/>
</dbReference>
<dbReference type="RefSeq" id="WP_113920142.1">
    <property type="nucleotide sequence ID" value="NZ_QNRX01000005.1"/>
</dbReference>
<feature type="domain" description="PAS" evidence="1">
    <location>
        <begin position="55"/>
        <end position="101"/>
    </location>
</feature>
<dbReference type="GO" id="GO:0071111">
    <property type="term" value="F:cyclic-guanylate-specific phosphodiesterase activity"/>
    <property type="evidence" value="ECO:0007669"/>
    <property type="project" value="InterPro"/>
</dbReference>
<dbReference type="PROSITE" id="PS50887">
    <property type="entry name" value="GGDEF"/>
    <property type="match status" value="1"/>
</dbReference>
<evidence type="ECO:0000259" key="1">
    <source>
        <dbReference type="PROSITE" id="PS50112"/>
    </source>
</evidence>
<dbReference type="SUPFAM" id="SSF141868">
    <property type="entry name" value="EAL domain-like"/>
    <property type="match status" value="1"/>
</dbReference>
<dbReference type="OrthoDB" id="1647636at2"/>
<dbReference type="AlphaFoldDB" id="A0A366ICT8"/>
<dbReference type="InterPro" id="IPR001633">
    <property type="entry name" value="EAL_dom"/>
</dbReference>
<feature type="domain" description="PAC" evidence="2">
    <location>
        <begin position="105"/>
        <end position="157"/>
    </location>
</feature>
<dbReference type="Gene3D" id="3.30.70.270">
    <property type="match status" value="1"/>
</dbReference>
<dbReference type="CDD" id="cd00130">
    <property type="entry name" value="PAS"/>
    <property type="match status" value="1"/>
</dbReference>
<dbReference type="PANTHER" id="PTHR33121">
    <property type="entry name" value="CYCLIC DI-GMP PHOSPHODIESTERASE PDEF"/>
    <property type="match status" value="1"/>
</dbReference>
<gene>
    <name evidence="5" type="ORF">DES36_10589</name>
</gene>
<dbReference type="Pfam" id="PF13426">
    <property type="entry name" value="PAS_9"/>
    <property type="match status" value="1"/>
</dbReference>
<reference evidence="5 6" key="1">
    <citation type="submission" date="2018-06" db="EMBL/GenBank/DDBJ databases">
        <title>Genomic Encyclopedia of Type Strains, Phase IV (KMG-IV): sequencing the most valuable type-strain genomes for metagenomic binning, comparative biology and taxonomic classification.</title>
        <authorList>
            <person name="Goeker M."/>
        </authorList>
    </citation>
    <scope>NUCLEOTIDE SEQUENCE [LARGE SCALE GENOMIC DNA]</scope>
    <source>
        <strain evidence="5 6">DSM 22112</strain>
    </source>
</reference>
<dbReference type="InterPro" id="IPR029787">
    <property type="entry name" value="Nucleotide_cyclase"/>
</dbReference>
<dbReference type="InterPro" id="IPR000014">
    <property type="entry name" value="PAS"/>
</dbReference>
<dbReference type="InterPro" id="IPR035965">
    <property type="entry name" value="PAS-like_dom_sf"/>
</dbReference>
<sequence>MIEEIEEYNEANWDKSIISKHILTLENYYTILEQVPFGIAISHNCYPITTKEKSLVLINSMYEKITGRKKEELIRIGWSQITHPDDLEKDLYMYNKLMKGSINSYSIEKRFIKPNGSSVWVLLTAIKLECSNKFKNNHISIIRDITDWKKKEYQLKYANEHDKYTGLYNQRFFEGELAKESIEGKNCKRAILLIDFNKINSISLDYGYHFSTNLIKAITYKLQNLENEKRRIFQISFEKFAFYIKGYDHQMELAQFCEEIFDTIKEVQILNHIGCSIGIFEIEEDNYDAESIIKNVSIAAGRTSNIKTFEYCYYDGELEEKVFRENYIKDELFKIVMGKNNKNFYLQYQPIIDLRTNKIHGFEALARFQSKELGLVSPAEFIPIAEEMQFIVPIGLDILHMACKFIKKLELAGYDRLNVFVNVSTIQLLRDEFVSDLRALVEGIKINPQNLGIEITESIFMDNCEMVNKKLYALREMGIEISIDDFGTGYSSIYRLRELNVDCIKIDKYFIDKLLKLKTEEVITGDIISMAHKLGCTVIAEGVEHEKQKQYLIDNNCDFVQGYLFSKPLYEKEALRMLGIQD</sequence>
<dbReference type="Gene3D" id="3.20.20.450">
    <property type="entry name" value="EAL domain"/>
    <property type="match status" value="1"/>
</dbReference>
<dbReference type="InterPro" id="IPR000160">
    <property type="entry name" value="GGDEF_dom"/>
</dbReference>
<evidence type="ECO:0000313" key="6">
    <source>
        <dbReference type="Proteomes" id="UP000253490"/>
    </source>
</evidence>
<dbReference type="InterPro" id="IPR000700">
    <property type="entry name" value="PAS-assoc_C"/>
</dbReference>
<dbReference type="EMBL" id="QNRX01000005">
    <property type="protein sequence ID" value="RBP66708.1"/>
    <property type="molecule type" value="Genomic_DNA"/>
</dbReference>
<evidence type="ECO:0000313" key="5">
    <source>
        <dbReference type="EMBL" id="RBP66708.1"/>
    </source>
</evidence>
<dbReference type="InterPro" id="IPR043128">
    <property type="entry name" value="Rev_trsase/Diguanyl_cyclase"/>
</dbReference>
<dbReference type="InterPro" id="IPR035919">
    <property type="entry name" value="EAL_sf"/>
</dbReference>
<feature type="domain" description="GGDEF" evidence="4">
    <location>
        <begin position="187"/>
        <end position="316"/>
    </location>
</feature>
<proteinExistence type="predicted"/>
<evidence type="ECO:0000259" key="4">
    <source>
        <dbReference type="PROSITE" id="PS50887"/>
    </source>
</evidence>
<dbReference type="Pfam" id="PF00990">
    <property type="entry name" value="GGDEF"/>
    <property type="match status" value="1"/>
</dbReference>
<feature type="domain" description="EAL" evidence="3">
    <location>
        <begin position="325"/>
        <end position="582"/>
    </location>
</feature>
<dbReference type="PROSITE" id="PS50113">
    <property type="entry name" value="PAC"/>
    <property type="match status" value="1"/>
</dbReference>
<dbReference type="PROSITE" id="PS50883">
    <property type="entry name" value="EAL"/>
    <property type="match status" value="1"/>
</dbReference>
<accession>A0A366ICT8</accession>
<protein>
    <submittedName>
        <fullName evidence="5">PAS domain S-box-containing protein</fullName>
    </submittedName>
</protein>
<evidence type="ECO:0000259" key="2">
    <source>
        <dbReference type="PROSITE" id="PS50113"/>
    </source>
</evidence>
<dbReference type="CDD" id="cd01948">
    <property type="entry name" value="EAL"/>
    <property type="match status" value="1"/>
</dbReference>
<dbReference type="SUPFAM" id="SSF55785">
    <property type="entry name" value="PYP-like sensor domain (PAS domain)"/>
    <property type="match status" value="1"/>
</dbReference>
<dbReference type="PANTHER" id="PTHR33121:SF70">
    <property type="entry name" value="SIGNALING PROTEIN YKOW"/>
    <property type="match status" value="1"/>
</dbReference>
<dbReference type="SMART" id="SM00267">
    <property type="entry name" value="GGDEF"/>
    <property type="match status" value="1"/>
</dbReference>
<dbReference type="Gene3D" id="3.30.450.20">
    <property type="entry name" value="PAS domain"/>
    <property type="match status" value="1"/>
</dbReference>
<dbReference type="InterPro" id="IPR050706">
    <property type="entry name" value="Cyclic-di-GMP_PDE-like"/>
</dbReference>
<name>A0A366ICT8_9FIRM</name>
<dbReference type="PROSITE" id="PS50112">
    <property type="entry name" value="PAS"/>
    <property type="match status" value="1"/>
</dbReference>
<dbReference type="Proteomes" id="UP000253490">
    <property type="component" value="Unassembled WGS sequence"/>
</dbReference>
<keyword evidence="6" id="KW-1185">Reference proteome</keyword>
<evidence type="ECO:0000259" key="3">
    <source>
        <dbReference type="PROSITE" id="PS50883"/>
    </source>
</evidence>
<dbReference type="SMART" id="SM00052">
    <property type="entry name" value="EAL"/>
    <property type="match status" value="1"/>
</dbReference>
<dbReference type="SUPFAM" id="SSF55073">
    <property type="entry name" value="Nucleotide cyclase"/>
    <property type="match status" value="1"/>
</dbReference>
<dbReference type="Pfam" id="PF00563">
    <property type="entry name" value="EAL"/>
    <property type="match status" value="1"/>
</dbReference>